<dbReference type="PANTHER" id="PTHR12400:SF21">
    <property type="entry name" value="KINASE"/>
    <property type="match status" value="1"/>
</dbReference>
<feature type="compositionally biased region" description="Basic and acidic residues" evidence="5">
    <location>
        <begin position="431"/>
        <end position="455"/>
    </location>
</feature>
<evidence type="ECO:0000256" key="2">
    <source>
        <dbReference type="ARBA" id="ARBA00022679"/>
    </source>
</evidence>
<evidence type="ECO:0000256" key="3">
    <source>
        <dbReference type="ARBA" id="ARBA00022777"/>
    </source>
</evidence>
<dbReference type="PANTHER" id="PTHR12400">
    <property type="entry name" value="INOSITOL POLYPHOSPHATE KINASE"/>
    <property type="match status" value="1"/>
</dbReference>
<dbReference type="GO" id="GO:0008440">
    <property type="term" value="F:inositol-1,4,5-trisphosphate 3-kinase activity"/>
    <property type="evidence" value="ECO:0007669"/>
    <property type="project" value="TreeGrafter"/>
</dbReference>
<feature type="region of interest" description="Disordered" evidence="5">
    <location>
        <begin position="709"/>
        <end position="748"/>
    </location>
</feature>
<feature type="compositionally biased region" description="Basic and acidic residues" evidence="5">
    <location>
        <begin position="953"/>
        <end position="968"/>
    </location>
</feature>
<keyword evidence="2 4" id="KW-0808">Transferase</keyword>
<dbReference type="Pfam" id="PF03770">
    <property type="entry name" value="IPK"/>
    <property type="match status" value="1"/>
</dbReference>
<dbReference type="Gene3D" id="3.30.470.160">
    <property type="entry name" value="Inositol polyphosphate kinase"/>
    <property type="match status" value="1"/>
</dbReference>
<feature type="region of interest" description="Disordered" evidence="5">
    <location>
        <begin position="792"/>
        <end position="815"/>
    </location>
</feature>
<evidence type="ECO:0000256" key="1">
    <source>
        <dbReference type="ARBA" id="ARBA00007374"/>
    </source>
</evidence>
<feature type="region of interest" description="Disordered" evidence="5">
    <location>
        <begin position="574"/>
        <end position="600"/>
    </location>
</feature>
<feature type="compositionally biased region" description="Low complexity" evidence="5">
    <location>
        <begin position="48"/>
        <end position="59"/>
    </location>
</feature>
<feature type="compositionally biased region" description="Low complexity" evidence="5">
    <location>
        <begin position="392"/>
        <end position="402"/>
    </location>
</feature>
<feature type="compositionally biased region" description="Pro residues" evidence="5">
    <location>
        <begin position="36"/>
        <end position="47"/>
    </location>
</feature>
<dbReference type="GO" id="GO:0005737">
    <property type="term" value="C:cytoplasm"/>
    <property type="evidence" value="ECO:0007669"/>
    <property type="project" value="TreeGrafter"/>
</dbReference>
<dbReference type="InterPro" id="IPR005522">
    <property type="entry name" value="IPK"/>
</dbReference>
<feature type="compositionally biased region" description="Low complexity" evidence="5">
    <location>
        <begin position="737"/>
        <end position="748"/>
    </location>
</feature>
<comment type="similarity">
    <text evidence="1 4">Belongs to the inositol phosphokinase (IPK) family.</text>
</comment>
<feature type="compositionally biased region" description="Low complexity" evidence="5">
    <location>
        <begin position="195"/>
        <end position="207"/>
    </location>
</feature>
<feature type="region of interest" description="Disordered" evidence="5">
    <location>
        <begin position="115"/>
        <end position="208"/>
    </location>
</feature>
<feature type="compositionally biased region" description="Basic residues" evidence="5">
    <location>
        <begin position="842"/>
        <end position="854"/>
    </location>
</feature>
<evidence type="ECO:0000256" key="5">
    <source>
        <dbReference type="SAM" id="MobiDB-lite"/>
    </source>
</evidence>
<organism evidence="6 7">
    <name type="scientific">Parachaetomium inaequale</name>
    <dbReference type="NCBI Taxonomy" id="2588326"/>
    <lineage>
        <taxon>Eukaryota</taxon>
        <taxon>Fungi</taxon>
        <taxon>Dikarya</taxon>
        <taxon>Ascomycota</taxon>
        <taxon>Pezizomycotina</taxon>
        <taxon>Sordariomycetes</taxon>
        <taxon>Sordariomycetidae</taxon>
        <taxon>Sordariales</taxon>
        <taxon>Chaetomiaceae</taxon>
        <taxon>Parachaetomium</taxon>
    </lineage>
</organism>
<feature type="region of interest" description="Disordered" evidence="5">
    <location>
        <begin position="842"/>
        <end position="996"/>
    </location>
</feature>
<dbReference type="GO" id="GO:0032958">
    <property type="term" value="P:inositol phosphate biosynthetic process"/>
    <property type="evidence" value="ECO:0007669"/>
    <property type="project" value="InterPro"/>
</dbReference>
<feature type="region of interest" description="Disordered" evidence="5">
    <location>
        <begin position="229"/>
        <end position="537"/>
    </location>
</feature>
<dbReference type="GO" id="GO:0046854">
    <property type="term" value="P:phosphatidylinositol phosphate biosynthetic process"/>
    <property type="evidence" value="ECO:0007669"/>
    <property type="project" value="TreeGrafter"/>
</dbReference>
<keyword evidence="7" id="KW-1185">Reference proteome</keyword>
<keyword evidence="3 4" id="KW-0418">Kinase</keyword>
<dbReference type="EMBL" id="MU854336">
    <property type="protein sequence ID" value="KAK4042750.1"/>
    <property type="molecule type" value="Genomic_DNA"/>
</dbReference>
<feature type="region of interest" description="Disordered" evidence="5">
    <location>
        <begin position="1"/>
        <end position="95"/>
    </location>
</feature>
<feature type="compositionally biased region" description="Polar residues" evidence="5">
    <location>
        <begin position="856"/>
        <end position="867"/>
    </location>
</feature>
<dbReference type="SUPFAM" id="SSF56104">
    <property type="entry name" value="SAICAR synthase-like"/>
    <property type="match status" value="1"/>
</dbReference>
<dbReference type="GO" id="GO:0000824">
    <property type="term" value="F:inositol-1,4,5,6-tetrakisphosphate 3-kinase activity"/>
    <property type="evidence" value="ECO:0007669"/>
    <property type="project" value="TreeGrafter"/>
</dbReference>
<gene>
    <name evidence="6" type="ORF">C8A01DRAFT_13677</name>
</gene>
<dbReference type="InterPro" id="IPR038286">
    <property type="entry name" value="IPK_sf"/>
</dbReference>
<dbReference type="Proteomes" id="UP001303115">
    <property type="component" value="Unassembled WGS sequence"/>
</dbReference>
<feature type="compositionally biased region" description="Pro residues" evidence="5">
    <location>
        <begin position="60"/>
        <end position="76"/>
    </location>
</feature>
<feature type="compositionally biased region" description="Acidic residues" evidence="5">
    <location>
        <begin position="1312"/>
        <end position="1324"/>
    </location>
</feature>
<feature type="region of interest" description="Disordered" evidence="5">
    <location>
        <begin position="1305"/>
        <end position="1324"/>
    </location>
</feature>
<feature type="compositionally biased region" description="Polar residues" evidence="5">
    <location>
        <begin position="709"/>
        <end position="732"/>
    </location>
</feature>
<accession>A0AAN6PMH2</accession>
<name>A0AAN6PMH2_9PEZI</name>
<feature type="compositionally biased region" description="Polar residues" evidence="5">
    <location>
        <begin position="252"/>
        <end position="268"/>
    </location>
</feature>
<feature type="compositionally biased region" description="Basic and acidic residues" evidence="5">
    <location>
        <begin position="348"/>
        <end position="359"/>
    </location>
</feature>
<dbReference type="EC" id="2.7.-.-" evidence="4"/>
<protein>
    <recommendedName>
        <fullName evidence="4">Kinase</fullName>
        <ecNumber evidence="4">2.7.-.-</ecNumber>
    </recommendedName>
</protein>
<evidence type="ECO:0000313" key="7">
    <source>
        <dbReference type="Proteomes" id="UP001303115"/>
    </source>
</evidence>
<reference evidence="7" key="1">
    <citation type="journal article" date="2023" name="Mol. Phylogenet. Evol.">
        <title>Genome-scale phylogeny and comparative genomics of the fungal order Sordariales.</title>
        <authorList>
            <person name="Hensen N."/>
            <person name="Bonometti L."/>
            <person name="Westerberg I."/>
            <person name="Brannstrom I.O."/>
            <person name="Guillou S."/>
            <person name="Cros-Aarteil S."/>
            <person name="Calhoun S."/>
            <person name="Haridas S."/>
            <person name="Kuo A."/>
            <person name="Mondo S."/>
            <person name="Pangilinan J."/>
            <person name="Riley R."/>
            <person name="LaButti K."/>
            <person name="Andreopoulos B."/>
            <person name="Lipzen A."/>
            <person name="Chen C."/>
            <person name="Yan M."/>
            <person name="Daum C."/>
            <person name="Ng V."/>
            <person name="Clum A."/>
            <person name="Steindorff A."/>
            <person name="Ohm R.A."/>
            <person name="Martin F."/>
            <person name="Silar P."/>
            <person name="Natvig D.O."/>
            <person name="Lalanne C."/>
            <person name="Gautier V."/>
            <person name="Ament-Velasquez S.L."/>
            <person name="Kruys A."/>
            <person name="Hutchinson M.I."/>
            <person name="Powell A.J."/>
            <person name="Barry K."/>
            <person name="Miller A.N."/>
            <person name="Grigoriev I.V."/>
            <person name="Debuchy R."/>
            <person name="Gladieux P."/>
            <person name="Hiltunen Thoren M."/>
            <person name="Johannesson H."/>
        </authorList>
    </citation>
    <scope>NUCLEOTIDE SEQUENCE [LARGE SCALE GENOMIC DNA]</scope>
    <source>
        <strain evidence="7">CBS 284.82</strain>
    </source>
</reference>
<dbReference type="GO" id="GO:0005634">
    <property type="term" value="C:nucleus"/>
    <property type="evidence" value="ECO:0007669"/>
    <property type="project" value="TreeGrafter"/>
</dbReference>
<evidence type="ECO:0000256" key="4">
    <source>
        <dbReference type="RuleBase" id="RU363090"/>
    </source>
</evidence>
<comment type="caution">
    <text evidence="6">The sequence shown here is derived from an EMBL/GenBank/DDBJ whole genome shotgun (WGS) entry which is preliminary data.</text>
</comment>
<evidence type="ECO:0000313" key="6">
    <source>
        <dbReference type="EMBL" id="KAK4042750.1"/>
    </source>
</evidence>
<proteinExistence type="inferred from homology"/>
<sequence length="1324" mass="144741">MSNPPFDPKNAAAADAAAVSPVRTAGAGDAALAPPKAHPPTPPPSCPPATAAQGEGPVSSVPPPPPPPPPPLPQAPPAGQQDTPGTAPLAAQATGISAAAHADPVAVKYNARGPAVLQRPHGPSLLTQALATARGIPRHNSHSDPSHPHKPHPSPPAQHSSEPQDPDSRDSRHGSQPQGDGDSLTPRLSPRKTAMHSSTATSTAVAAPVYGGLDLGEVNSMLSGHREFLTKTKGRIGPPETPERERPGRWNTYFNDKTGTNPLTSPRLTDSPVALHADDEDGVMDGRPQARTWKTDQRVSMGPEKAWSIGSGDATNGQDGQVEKSISEVLAGVEHNTRSRKASHSLRFFKEGLPEEKGKRKDQRPSSSTRERSPVRAETLADIQEQSVGSEAVAAQAVQDAPATERQDWVRLLPTRTPEAKAIQGSPEDYFAVKHSEQVREFDTEPAVSEHKEGEQEQQEPESTDSSRQLKPRRVSDLSTGAGESTEEGEESGEEKISSAVFLPHQAPEESPEHSPMPGIPQRIVPSRRHSRNGDFHPWLVKADEPEVDRQRESLEFKSEIGLEAAEYPSVAPEVASRQVDESAPVDQRESAVLSPRLSRPVSQYHEDAVHEHQLSPKQPLDAIELIPYKHQVGGHTTLWRFSRRAVCKQLNNRENEFYEKIEKYHRDLLAFLPRYIGVLNVTFQRQPRRKSTMKRDDAAALERSQIALNGSAADSRNGSTNQQPSGTQTSEAPRVISQSIQRSSGQIPTVTFADNQHILPRSLLQPTASSPSFLGRFRSASASFQGVVCAGQDGRPDRSPADASRPSLHDRHANSWGATTVNKKLRNEVFNDAFLKQPIAIHRHRKGHQRVARRTLQQSLRPSGSDPSLIESHEKRAQSAGPAREPPATFSGGSHAHTQSDLGEAPGFCDDDEAVPKDVTGTSAPEPEILGEASPAAQKKKRRYSGSGLRRKPNDVRDGRGDLRYFEEADDASYKGGGRGGPAPVEEIAQTEDPAPMEVFQASPEREPVREGGPVDDYALIPAPPVGPLEFNKIPRPVNPKEAQTQRDSRVEYFLLLEDLTAGMKRPCIMDLKMGTRQYGVDANPKKQKSQQGKCAKTTSRELGVRVCGLQVWDARTQSYIFKDKYYGRSLKKGAEFQSALAAFLYDGVDRASILRHIPTVLQKLDELEVIIERLRGYRFYAASLLMFYDADVSSDSNNNNNGNNHHYVEDSTTDFATDTEEALLPASRRARKNPREIDFKMADFANCVTAGDLSARDRPCPPRYPDEPDRGFLRGLRSLRRYFLRIQKDTRAEMGLACLVRNGGGSGGEGEMEEEEEGFVSE</sequence>